<evidence type="ECO:0000313" key="1">
    <source>
        <dbReference type="EMBL" id="GAA0185847.1"/>
    </source>
</evidence>
<dbReference type="Proteomes" id="UP001454036">
    <property type="component" value="Unassembled WGS sequence"/>
</dbReference>
<evidence type="ECO:0000313" key="2">
    <source>
        <dbReference type="Proteomes" id="UP001454036"/>
    </source>
</evidence>
<sequence>MASIPGSCAILSSNPLYSQTKSSILSGRKFYGGIMQKKRPEFHVSISSVATQLTPAQEQVLLSCPIVTLA</sequence>
<dbReference type="AlphaFoldDB" id="A0AAV3RZR5"/>
<proteinExistence type="predicted"/>
<accession>A0AAV3RZR5</accession>
<reference evidence="1 2" key="1">
    <citation type="submission" date="2024-01" db="EMBL/GenBank/DDBJ databases">
        <title>The complete chloroplast genome sequence of Lithospermum erythrorhizon: insights into the phylogenetic relationship among Boraginaceae species and the maternal lineages of purple gromwells.</title>
        <authorList>
            <person name="Okada T."/>
            <person name="Watanabe K."/>
        </authorList>
    </citation>
    <scope>NUCLEOTIDE SEQUENCE [LARGE SCALE GENOMIC DNA]</scope>
</reference>
<keyword evidence="2" id="KW-1185">Reference proteome</keyword>
<dbReference type="EMBL" id="BAABME010013131">
    <property type="protein sequence ID" value="GAA0185847.1"/>
    <property type="molecule type" value="Genomic_DNA"/>
</dbReference>
<name>A0AAV3RZR5_LITER</name>
<protein>
    <submittedName>
        <fullName evidence="1">Uncharacterized protein</fullName>
    </submittedName>
</protein>
<gene>
    <name evidence="1" type="ORF">LIER_33135</name>
</gene>
<comment type="caution">
    <text evidence="1">The sequence shown here is derived from an EMBL/GenBank/DDBJ whole genome shotgun (WGS) entry which is preliminary data.</text>
</comment>
<organism evidence="1 2">
    <name type="scientific">Lithospermum erythrorhizon</name>
    <name type="common">Purple gromwell</name>
    <name type="synonym">Lithospermum officinale var. erythrorhizon</name>
    <dbReference type="NCBI Taxonomy" id="34254"/>
    <lineage>
        <taxon>Eukaryota</taxon>
        <taxon>Viridiplantae</taxon>
        <taxon>Streptophyta</taxon>
        <taxon>Embryophyta</taxon>
        <taxon>Tracheophyta</taxon>
        <taxon>Spermatophyta</taxon>
        <taxon>Magnoliopsida</taxon>
        <taxon>eudicotyledons</taxon>
        <taxon>Gunneridae</taxon>
        <taxon>Pentapetalae</taxon>
        <taxon>asterids</taxon>
        <taxon>lamiids</taxon>
        <taxon>Boraginales</taxon>
        <taxon>Boraginaceae</taxon>
        <taxon>Boraginoideae</taxon>
        <taxon>Lithospermeae</taxon>
        <taxon>Lithospermum</taxon>
    </lineage>
</organism>